<name>A0A9P8FBB7_AURME</name>
<feature type="non-terminal residue" evidence="2">
    <location>
        <position position="1"/>
    </location>
</feature>
<keyword evidence="4" id="KW-1185">Reference proteome</keyword>
<sequence length="53" mass="6147">MFSEYASRFLAQSQSRLSFTQADPDARSRNPLDRRRQPASSSRYVQRTPMPTP</sequence>
<evidence type="ECO:0000313" key="4">
    <source>
        <dbReference type="Proteomes" id="UP000729357"/>
    </source>
</evidence>
<reference evidence="2" key="1">
    <citation type="journal article" date="2021" name="J Fungi (Basel)">
        <title>Virulence traits and population genomics of the black yeast Aureobasidium melanogenum.</title>
        <authorList>
            <person name="Cernosa A."/>
            <person name="Sun X."/>
            <person name="Gostincar C."/>
            <person name="Fang C."/>
            <person name="Gunde-Cimerman N."/>
            <person name="Song Z."/>
        </authorList>
    </citation>
    <scope>NUCLEOTIDE SEQUENCE</scope>
    <source>
        <strain evidence="2">EXF-9298</strain>
    </source>
</reference>
<proteinExistence type="predicted"/>
<dbReference type="EMBL" id="JAHFXS010003537">
    <property type="protein sequence ID" value="KAG9968006.1"/>
    <property type="molecule type" value="Genomic_DNA"/>
</dbReference>
<evidence type="ECO:0000313" key="2">
    <source>
        <dbReference type="EMBL" id="KAG9968006.1"/>
    </source>
</evidence>
<dbReference type="AlphaFoldDB" id="A0A9P8FBB7"/>
<comment type="caution">
    <text evidence="2">The sequence shown here is derived from an EMBL/GenBank/DDBJ whole genome shotgun (WGS) entry which is preliminary data.</text>
</comment>
<dbReference type="Proteomes" id="UP000729357">
    <property type="component" value="Unassembled WGS sequence"/>
</dbReference>
<accession>A0A9P8FBB7</accession>
<evidence type="ECO:0000313" key="3">
    <source>
        <dbReference type="EMBL" id="KAG9968080.1"/>
    </source>
</evidence>
<dbReference type="EMBL" id="JAHFXS010003517">
    <property type="protein sequence ID" value="KAG9968080.1"/>
    <property type="molecule type" value="Genomic_DNA"/>
</dbReference>
<feature type="compositionally biased region" description="Basic and acidic residues" evidence="1">
    <location>
        <begin position="24"/>
        <end position="36"/>
    </location>
</feature>
<gene>
    <name evidence="3" type="ORF">KCU98_g15965</name>
    <name evidence="2" type="ORF">KCU98_g16010</name>
</gene>
<reference evidence="2" key="2">
    <citation type="submission" date="2021-08" db="EMBL/GenBank/DDBJ databases">
        <authorList>
            <person name="Gostincar C."/>
            <person name="Sun X."/>
            <person name="Song Z."/>
            <person name="Gunde-Cimerman N."/>
        </authorList>
    </citation>
    <scope>NUCLEOTIDE SEQUENCE</scope>
    <source>
        <strain evidence="2">EXF-9298</strain>
    </source>
</reference>
<evidence type="ECO:0000256" key="1">
    <source>
        <dbReference type="SAM" id="MobiDB-lite"/>
    </source>
</evidence>
<organism evidence="2 4">
    <name type="scientific">Aureobasidium melanogenum</name>
    <name type="common">Aureobasidium pullulans var. melanogenum</name>
    <dbReference type="NCBI Taxonomy" id="46634"/>
    <lineage>
        <taxon>Eukaryota</taxon>
        <taxon>Fungi</taxon>
        <taxon>Dikarya</taxon>
        <taxon>Ascomycota</taxon>
        <taxon>Pezizomycotina</taxon>
        <taxon>Dothideomycetes</taxon>
        <taxon>Dothideomycetidae</taxon>
        <taxon>Dothideales</taxon>
        <taxon>Saccotheciaceae</taxon>
        <taxon>Aureobasidium</taxon>
    </lineage>
</organism>
<feature type="region of interest" description="Disordered" evidence="1">
    <location>
        <begin position="13"/>
        <end position="53"/>
    </location>
</feature>
<protein>
    <submittedName>
        <fullName evidence="2">Uncharacterized protein</fullName>
    </submittedName>
</protein>